<keyword evidence="1" id="KW-0815">Transposition</keyword>
<evidence type="ECO:0000256" key="9">
    <source>
        <dbReference type="ARBA" id="ARBA00022908"/>
    </source>
</evidence>
<evidence type="ECO:0000256" key="1">
    <source>
        <dbReference type="ARBA" id="ARBA00022578"/>
    </source>
</evidence>
<reference evidence="18 19" key="1">
    <citation type="submission" date="2015-07" db="EMBL/GenBank/DDBJ databases">
        <authorList>
            <person name="Noorani M."/>
        </authorList>
    </citation>
    <scope>NUCLEOTIDE SEQUENCE [LARGE SCALE GENOMIC DNA]</scope>
    <source>
        <strain evidence="18">BBA 69670</strain>
    </source>
</reference>
<dbReference type="Pfam" id="PF07727">
    <property type="entry name" value="RVT_2"/>
    <property type="match status" value="1"/>
</dbReference>
<evidence type="ECO:0000256" key="14">
    <source>
        <dbReference type="ARBA" id="ARBA00048173"/>
    </source>
</evidence>
<comment type="catalytic activity">
    <reaction evidence="14">
        <text>DNA(n) + a 2'-deoxyribonucleoside 5'-triphosphate = DNA(n+1) + diphosphate</text>
        <dbReference type="Rhea" id="RHEA:22508"/>
        <dbReference type="Rhea" id="RHEA-COMP:17339"/>
        <dbReference type="Rhea" id="RHEA-COMP:17340"/>
        <dbReference type="ChEBI" id="CHEBI:33019"/>
        <dbReference type="ChEBI" id="CHEBI:61560"/>
        <dbReference type="ChEBI" id="CHEBI:173112"/>
        <dbReference type="EC" id="2.7.7.49"/>
    </reaction>
</comment>
<sequence length="1049" mass="116879">MDRDRLEILGTNNEIVIVGSKIKDRQEGSLWKIDTETMSTPAEKPEMHIPTELVLTKQTGRTWFEWHKVLGHIGPQALQRLKSTNAVNGMEVTEDGIGLNFECEVCMQSKAHTRPFPKESQSKVSEIGELVVTDVWGPARTPSIGRFRYYVSFTDVATRFTRLGFLKHKDETLSEYKVFEALINTQKNKKIKRVRFDNGREFVNKDWIEHTNQKGTILETTAPYSAQQNGIAERLNRTLTEKARAMLIESAAPKFLWSEAIAYACYLKNRVPTQVHGKFWKSPYEAFWGKRPDGESQSKMDSKTLTALFTGISDFQGKSWRYYKTGANRILHSRNITFPRSHAAAEGAYSESDWGEAVVPPAEGEERKHSGSTAEQRDENARTGGAQRVSSEAKEETKPHSEPKDIRSEVKSEQTASDSSKPTTESKPIPHAVVHKPSSTRSKLTMPSGNRTDTANSIRKINALSSVNTSGVRTRRGNPNMPAISLEKEHGGVKISVKDTAAASPRQYDSNSTNYVTNYITEHAGYCDDTGSEDSDAFIQGVNAYIQGIDACTHGTNSDAPGAHSDQVGTIGSARSLHSDLPSLYSSIPSPIPDGDTTSLASAPTVPSELAYQLASPTEAWIPSYTPTGELDGRFGELKLTSERFPPPAESALERLEEAEPHWALAARLSAPKDNPSVEEALAGPDKEKWWKAMVEEHTTLEKRGTFTESLLPKGRKAMGCKWVLTLKRDENGNPVRYKARLVAQGFSQQPGVDYGKTFAPVNNWDIRQLDVTSAFLHADVEEELYMQPIPYFDNGYLPCLTDSCVYRRIMDVSGQLHVSVIATHVDDSILITTPNSTDFALSELLREFEMRDLGPIHHFLGISFKRYKELGLNDAYPADTPMSPNVQLTRHEGTKPKFDYGTFIGYSDADWGSNLLDRKSVSGNVYLLGGAAVSWSAKKQATVALSTMEAEYMALSHACTQALWFHNLAALTLSTESQFHGRSKHIDIRHHFMRDVIEKHMVSTLYVPSSENLADVFTKALPAPQFNYLMNAMMGEQVFEEPRIEEVE</sequence>
<dbReference type="EMBL" id="CYGV01000835">
    <property type="protein sequence ID" value="CUA69513.1"/>
    <property type="molecule type" value="Genomic_DNA"/>
</dbReference>
<evidence type="ECO:0000256" key="13">
    <source>
        <dbReference type="ARBA" id="ARBA00023268"/>
    </source>
</evidence>
<dbReference type="Proteomes" id="UP000044841">
    <property type="component" value="Unassembled WGS sequence"/>
</dbReference>
<evidence type="ECO:0000256" key="7">
    <source>
        <dbReference type="ARBA" id="ARBA00022842"/>
    </source>
</evidence>
<dbReference type="GO" id="GO:0003964">
    <property type="term" value="F:RNA-directed DNA polymerase activity"/>
    <property type="evidence" value="ECO:0007669"/>
    <property type="project" value="UniProtKB-KW"/>
</dbReference>
<keyword evidence="6" id="KW-0378">Hydrolase</keyword>
<dbReference type="InterPro" id="IPR012337">
    <property type="entry name" value="RNaseH-like_sf"/>
</dbReference>
<keyword evidence="9" id="KW-0229">DNA integration</keyword>
<dbReference type="InterPro" id="IPR013103">
    <property type="entry name" value="RVT_2"/>
</dbReference>
<evidence type="ECO:0000256" key="6">
    <source>
        <dbReference type="ARBA" id="ARBA00022801"/>
    </source>
</evidence>
<keyword evidence="4" id="KW-0479">Metal-binding</keyword>
<dbReference type="PANTHER" id="PTHR42648">
    <property type="entry name" value="TRANSPOSASE, PUTATIVE-RELATED"/>
    <property type="match status" value="1"/>
</dbReference>
<evidence type="ECO:0000256" key="10">
    <source>
        <dbReference type="ARBA" id="ARBA00022918"/>
    </source>
</evidence>
<keyword evidence="10" id="KW-0695">RNA-directed DNA polymerase</keyword>
<evidence type="ECO:0000256" key="15">
    <source>
        <dbReference type="ARBA" id="ARBA00049244"/>
    </source>
</evidence>
<proteinExistence type="predicted"/>
<dbReference type="AlphaFoldDB" id="A0A0K6FTP9"/>
<dbReference type="GO" id="GO:0046872">
    <property type="term" value="F:metal ion binding"/>
    <property type="evidence" value="ECO:0007669"/>
    <property type="project" value="UniProtKB-KW"/>
</dbReference>
<dbReference type="GO" id="GO:0003887">
    <property type="term" value="F:DNA-directed DNA polymerase activity"/>
    <property type="evidence" value="ECO:0007669"/>
    <property type="project" value="UniProtKB-KW"/>
</dbReference>
<feature type="compositionally biased region" description="Basic and acidic residues" evidence="16">
    <location>
        <begin position="391"/>
        <end position="412"/>
    </location>
</feature>
<keyword evidence="7" id="KW-0460">Magnesium</keyword>
<dbReference type="GO" id="GO:0006310">
    <property type="term" value="P:DNA recombination"/>
    <property type="evidence" value="ECO:0007669"/>
    <property type="project" value="UniProtKB-KW"/>
</dbReference>
<evidence type="ECO:0000256" key="16">
    <source>
        <dbReference type="SAM" id="MobiDB-lite"/>
    </source>
</evidence>
<dbReference type="GO" id="GO:0005634">
    <property type="term" value="C:nucleus"/>
    <property type="evidence" value="ECO:0007669"/>
    <property type="project" value="UniProtKB-ARBA"/>
</dbReference>
<evidence type="ECO:0000256" key="12">
    <source>
        <dbReference type="ARBA" id="ARBA00023172"/>
    </source>
</evidence>
<dbReference type="CDD" id="cd09272">
    <property type="entry name" value="RNase_HI_RT_Ty1"/>
    <property type="match status" value="1"/>
</dbReference>
<keyword evidence="3" id="KW-0540">Nuclease</keyword>
<protein>
    <submittedName>
        <fullName evidence="18">Retrovirus-related Pol polyprotein from transposon TNT 1-94</fullName>
    </submittedName>
</protein>
<keyword evidence="2" id="KW-0548">Nucleotidyltransferase</keyword>
<dbReference type="PANTHER" id="PTHR42648:SF11">
    <property type="entry name" value="TRANSPOSON TY4-P GAG-POL POLYPROTEIN"/>
    <property type="match status" value="1"/>
</dbReference>
<dbReference type="GO" id="GO:0003723">
    <property type="term" value="F:RNA binding"/>
    <property type="evidence" value="ECO:0007669"/>
    <property type="project" value="UniProtKB-KW"/>
</dbReference>
<evidence type="ECO:0000256" key="2">
    <source>
        <dbReference type="ARBA" id="ARBA00022695"/>
    </source>
</evidence>
<dbReference type="GO" id="GO:0015074">
    <property type="term" value="P:DNA integration"/>
    <property type="evidence" value="ECO:0007669"/>
    <property type="project" value="UniProtKB-KW"/>
</dbReference>
<feature type="compositionally biased region" description="Basic and acidic residues" evidence="16">
    <location>
        <begin position="364"/>
        <end position="381"/>
    </location>
</feature>
<dbReference type="Pfam" id="PF00665">
    <property type="entry name" value="rve"/>
    <property type="match status" value="1"/>
</dbReference>
<name>A0A0K6FTP9_9AGAM</name>
<evidence type="ECO:0000259" key="17">
    <source>
        <dbReference type="PROSITE" id="PS50994"/>
    </source>
</evidence>
<keyword evidence="5" id="KW-0255">Endonuclease</keyword>
<feature type="compositionally biased region" description="Polar residues" evidence="16">
    <location>
        <begin position="413"/>
        <end position="426"/>
    </location>
</feature>
<keyword evidence="13" id="KW-0511">Multifunctional enzyme</keyword>
<keyword evidence="8" id="KW-0694">RNA-binding</keyword>
<dbReference type="InterPro" id="IPR036397">
    <property type="entry name" value="RNaseH_sf"/>
</dbReference>
<dbReference type="InterPro" id="IPR039537">
    <property type="entry name" value="Retrotran_Ty1/copia-like"/>
</dbReference>
<comment type="catalytic activity">
    <reaction evidence="15">
        <text>DNA(n) + a 2'-deoxyribonucleoside 5'-triphosphate = DNA(n+1) + diphosphate</text>
        <dbReference type="Rhea" id="RHEA:22508"/>
        <dbReference type="Rhea" id="RHEA-COMP:17339"/>
        <dbReference type="Rhea" id="RHEA-COMP:17340"/>
        <dbReference type="ChEBI" id="CHEBI:33019"/>
        <dbReference type="ChEBI" id="CHEBI:61560"/>
        <dbReference type="ChEBI" id="CHEBI:173112"/>
        <dbReference type="EC" id="2.7.7.7"/>
    </reaction>
</comment>
<evidence type="ECO:0000256" key="11">
    <source>
        <dbReference type="ARBA" id="ARBA00022932"/>
    </source>
</evidence>
<keyword evidence="11" id="KW-0239">DNA-directed DNA polymerase</keyword>
<dbReference type="GO" id="GO:0004519">
    <property type="term" value="F:endonuclease activity"/>
    <property type="evidence" value="ECO:0007669"/>
    <property type="project" value="UniProtKB-KW"/>
</dbReference>
<keyword evidence="12" id="KW-0233">DNA recombination</keyword>
<dbReference type="GO" id="GO:0032196">
    <property type="term" value="P:transposition"/>
    <property type="evidence" value="ECO:0007669"/>
    <property type="project" value="UniProtKB-KW"/>
</dbReference>
<evidence type="ECO:0000313" key="18">
    <source>
        <dbReference type="EMBL" id="CUA69513.1"/>
    </source>
</evidence>
<gene>
    <name evidence="18" type="ORF">RSOLAG22IIIB_08520</name>
</gene>
<feature type="compositionally biased region" description="Polar residues" evidence="16">
    <location>
        <begin position="437"/>
        <end position="456"/>
    </location>
</feature>
<evidence type="ECO:0000256" key="3">
    <source>
        <dbReference type="ARBA" id="ARBA00022722"/>
    </source>
</evidence>
<dbReference type="InterPro" id="IPR001584">
    <property type="entry name" value="Integrase_cat-core"/>
</dbReference>
<keyword evidence="11" id="KW-0808">Transferase</keyword>
<evidence type="ECO:0000256" key="8">
    <source>
        <dbReference type="ARBA" id="ARBA00022884"/>
    </source>
</evidence>
<feature type="region of interest" description="Disordered" evidence="16">
    <location>
        <begin position="347"/>
        <end position="456"/>
    </location>
</feature>
<evidence type="ECO:0000256" key="4">
    <source>
        <dbReference type="ARBA" id="ARBA00022723"/>
    </source>
</evidence>
<dbReference type="SUPFAM" id="SSF53098">
    <property type="entry name" value="Ribonuclease H-like"/>
    <property type="match status" value="1"/>
</dbReference>
<evidence type="ECO:0000313" key="19">
    <source>
        <dbReference type="Proteomes" id="UP000044841"/>
    </source>
</evidence>
<feature type="domain" description="Integrase catalytic" evidence="17">
    <location>
        <begin position="111"/>
        <end position="291"/>
    </location>
</feature>
<keyword evidence="19" id="KW-1185">Reference proteome</keyword>
<dbReference type="PROSITE" id="PS50994">
    <property type="entry name" value="INTEGRASE"/>
    <property type="match status" value="1"/>
</dbReference>
<organism evidence="18 19">
    <name type="scientific">Rhizoctonia solani</name>
    <dbReference type="NCBI Taxonomy" id="456999"/>
    <lineage>
        <taxon>Eukaryota</taxon>
        <taxon>Fungi</taxon>
        <taxon>Dikarya</taxon>
        <taxon>Basidiomycota</taxon>
        <taxon>Agaricomycotina</taxon>
        <taxon>Agaricomycetes</taxon>
        <taxon>Cantharellales</taxon>
        <taxon>Ceratobasidiaceae</taxon>
        <taxon>Rhizoctonia</taxon>
    </lineage>
</organism>
<dbReference type="Gene3D" id="3.30.420.10">
    <property type="entry name" value="Ribonuclease H-like superfamily/Ribonuclease H"/>
    <property type="match status" value="1"/>
</dbReference>
<accession>A0A0K6FTP9</accession>
<evidence type="ECO:0000256" key="5">
    <source>
        <dbReference type="ARBA" id="ARBA00022759"/>
    </source>
</evidence>
<dbReference type="GO" id="GO:0016787">
    <property type="term" value="F:hydrolase activity"/>
    <property type="evidence" value="ECO:0007669"/>
    <property type="project" value="UniProtKB-KW"/>
</dbReference>